<dbReference type="Pfam" id="PF00646">
    <property type="entry name" value="F-box"/>
    <property type="match status" value="1"/>
</dbReference>
<dbReference type="EMBL" id="BDDD01002149">
    <property type="protein sequence ID" value="GAV80272.1"/>
    <property type="molecule type" value="Genomic_DNA"/>
</dbReference>
<organism evidence="5 6">
    <name type="scientific">Cephalotus follicularis</name>
    <name type="common">Albany pitcher plant</name>
    <dbReference type="NCBI Taxonomy" id="3775"/>
    <lineage>
        <taxon>Eukaryota</taxon>
        <taxon>Viridiplantae</taxon>
        <taxon>Streptophyta</taxon>
        <taxon>Embryophyta</taxon>
        <taxon>Tracheophyta</taxon>
        <taxon>Spermatophyta</taxon>
        <taxon>Magnoliopsida</taxon>
        <taxon>eudicotyledons</taxon>
        <taxon>Gunneridae</taxon>
        <taxon>Pentapetalae</taxon>
        <taxon>rosids</taxon>
        <taxon>fabids</taxon>
        <taxon>Oxalidales</taxon>
        <taxon>Cephalotaceae</taxon>
        <taxon>Cephalotus</taxon>
    </lineage>
</organism>
<dbReference type="GO" id="GO:0005537">
    <property type="term" value="F:D-mannose binding"/>
    <property type="evidence" value="ECO:0007669"/>
    <property type="project" value="UniProtKB-ARBA"/>
</dbReference>
<dbReference type="Pfam" id="PF23622">
    <property type="entry name" value="LRR_At1g61320_AtMIF1"/>
    <property type="match status" value="2"/>
</dbReference>
<dbReference type="FunFam" id="2.100.10.30:FF:000001">
    <property type="entry name" value="Jacalin-related lectin 33"/>
    <property type="match status" value="1"/>
</dbReference>
<sequence length="787" mass="89819">MTWKRILIQKMLKKKSSTGKQRKMPIDLTDLILQGAGIQKKRKRKGLDPVDESARRKRKQKTMEQKVKPVDQISHLPEHIIHHILSFMRSKKDAVRTSILSKRWGQIWASFSNLEFDQSKFQLQDKIRQLSNGELQENRKRKMFIEYVDNTLQSRIDQKINIQKFKLHLTSYNYEIPISLGRWIGMAADSNIQELDLHFPVKTKRNLPQNIFAVKTITALRVYGCKLGTCTDIKFSRLQKLCLGKLHFDEQMLQNLISSCPLMEDLRLIYCSGLKTFQVSGLSHLIRVDFHHCRGLKDVELQAPDLETFWYHGKKSMCCKINLATCNGLKCLTLEDPNMTDETFQKQISNFPVLNMLVLSKCDALKTITISSYRLTTLILRECKNLTEADIDTPNLLSFEYKGDKMPFTSLNPSSLIEAKLYFDLPQKSKAGFRYSDDDQLWFAKLKEFIGKFKHSKCLKFVVRSFENIIIHEDLREILIPPHYDLKLEVVKPSIELKDLLDKLLRSWHPKTLAIVSSPSSNLPKLVQEKITGRNKETGCCTYNVSHNKCWRHFLKAANTLNLDDSGRASQWVRWLKSSPLAVHKTTCYKLNWKSPEHEGGKDQQHGQKKCIIFVGPWGGNGGTIWDDGTYSGVRGITLNYGDCIDSIRVVYDKNGTPITADKHGGVGGSRAAEIKLQFPEEYLISVSGYYCSYGGSIVIRSLTFKSQRRTFGPFGVEVGTPFTLTTEGGQIVGFKGRSGWYLDSIGFHISRVQSTKLFGKVKKGFQRLAGTVSKSAASKDGEKNLF</sequence>
<dbReference type="PANTHER" id="PTHR34145">
    <property type="entry name" value="OS02G0105600 PROTEIN"/>
    <property type="match status" value="1"/>
</dbReference>
<dbReference type="InterPro" id="IPR001810">
    <property type="entry name" value="F-box_dom"/>
</dbReference>
<dbReference type="CDD" id="cd22160">
    <property type="entry name" value="F-box_AtFBL13-like"/>
    <property type="match status" value="1"/>
</dbReference>
<dbReference type="SUPFAM" id="SSF51101">
    <property type="entry name" value="Mannose-binding lectins"/>
    <property type="match status" value="1"/>
</dbReference>
<feature type="domain" description="Jacalin-type lectin" evidence="4">
    <location>
        <begin position="612"/>
        <end position="752"/>
    </location>
</feature>
<dbReference type="CDD" id="cd09612">
    <property type="entry name" value="Jacalin"/>
    <property type="match status" value="1"/>
</dbReference>
<dbReference type="InterPro" id="IPR001229">
    <property type="entry name" value="Jacalin-like_lectin_dom"/>
</dbReference>
<dbReference type="STRING" id="3775.A0A1Q3CJI9"/>
<proteinExistence type="inferred from homology"/>
<dbReference type="SMART" id="SM00915">
    <property type="entry name" value="Jacalin"/>
    <property type="match status" value="1"/>
</dbReference>
<dbReference type="InterPro" id="IPR036047">
    <property type="entry name" value="F-box-like_dom_sf"/>
</dbReference>
<protein>
    <submittedName>
        <fullName evidence="5">Jacalin domain-containing protein/LRR_2 domain-containing protein</fullName>
    </submittedName>
</protein>
<comment type="caution">
    <text evidence="5">The sequence shown here is derived from an EMBL/GenBank/DDBJ whole genome shotgun (WGS) entry which is preliminary data.</text>
</comment>
<evidence type="ECO:0000256" key="3">
    <source>
        <dbReference type="SAM" id="MobiDB-lite"/>
    </source>
</evidence>
<dbReference type="Pfam" id="PF01419">
    <property type="entry name" value="Jacalin"/>
    <property type="match status" value="1"/>
</dbReference>
<dbReference type="PANTHER" id="PTHR34145:SF28">
    <property type="entry name" value="F-BOX DOMAIN-CONTAINING PROTEIN"/>
    <property type="match status" value="1"/>
</dbReference>
<dbReference type="Proteomes" id="UP000187406">
    <property type="component" value="Unassembled WGS sequence"/>
</dbReference>
<dbReference type="AlphaFoldDB" id="A0A1Q3CJI9"/>
<keyword evidence="6" id="KW-1185">Reference proteome</keyword>
<evidence type="ECO:0000313" key="6">
    <source>
        <dbReference type="Proteomes" id="UP000187406"/>
    </source>
</evidence>
<evidence type="ECO:0000259" key="4">
    <source>
        <dbReference type="PROSITE" id="PS51752"/>
    </source>
</evidence>
<evidence type="ECO:0000256" key="1">
    <source>
        <dbReference type="ARBA" id="ARBA00006568"/>
    </source>
</evidence>
<dbReference type="GO" id="GO:0005536">
    <property type="term" value="F:D-glucose binding"/>
    <property type="evidence" value="ECO:0007669"/>
    <property type="project" value="UniProtKB-ARBA"/>
</dbReference>
<dbReference type="PROSITE" id="PS51752">
    <property type="entry name" value="JACALIN_LECTIN"/>
    <property type="match status" value="1"/>
</dbReference>
<dbReference type="Gene3D" id="2.100.10.30">
    <property type="entry name" value="Jacalin-like lectin domain"/>
    <property type="match status" value="1"/>
</dbReference>
<comment type="similarity">
    <text evidence="1">Belongs to the jacalin lectin family.</text>
</comment>
<accession>A0A1Q3CJI9</accession>
<evidence type="ECO:0000256" key="2">
    <source>
        <dbReference type="ARBA" id="ARBA00022734"/>
    </source>
</evidence>
<dbReference type="InterPro" id="IPR053772">
    <property type="entry name" value="At1g61320/At1g61330-like"/>
</dbReference>
<dbReference type="OrthoDB" id="1901752at2759"/>
<dbReference type="SUPFAM" id="SSF52058">
    <property type="entry name" value="L domain-like"/>
    <property type="match status" value="1"/>
</dbReference>
<dbReference type="InterPro" id="IPR055357">
    <property type="entry name" value="LRR_At1g61320_AtMIF1"/>
</dbReference>
<dbReference type="InParanoid" id="A0A1Q3CJI9"/>
<dbReference type="InterPro" id="IPR033734">
    <property type="entry name" value="Jacalin-like_lectin_dom_plant"/>
</dbReference>
<dbReference type="InterPro" id="IPR032675">
    <property type="entry name" value="LRR_dom_sf"/>
</dbReference>
<dbReference type="InterPro" id="IPR053781">
    <property type="entry name" value="F-box_AtFBL13-like"/>
</dbReference>
<dbReference type="Gene3D" id="3.80.10.10">
    <property type="entry name" value="Ribonuclease Inhibitor"/>
    <property type="match status" value="1"/>
</dbReference>
<name>A0A1Q3CJI9_CEPFO</name>
<reference evidence="6" key="1">
    <citation type="submission" date="2016-04" db="EMBL/GenBank/DDBJ databases">
        <title>Cephalotus genome sequencing.</title>
        <authorList>
            <person name="Fukushima K."/>
            <person name="Hasebe M."/>
            <person name="Fang X."/>
        </authorList>
    </citation>
    <scope>NUCLEOTIDE SEQUENCE [LARGE SCALE GENOMIC DNA]</scope>
    <source>
        <strain evidence="6">cv. St1</strain>
    </source>
</reference>
<evidence type="ECO:0000313" key="5">
    <source>
        <dbReference type="EMBL" id="GAV80272.1"/>
    </source>
</evidence>
<dbReference type="InterPro" id="IPR036404">
    <property type="entry name" value="Jacalin-like_lectin_dom_sf"/>
</dbReference>
<dbReference type="SUPFAM" id="SSF81383">
    <property type="entry name" value="F-box domain"/>
    <property type="match status" value="1"/>
</dbReference>
<gene>
    <name evidence="5" type="ORF">CFOL_v3_23733</name>
</gene>
<feature type="region of interest" description="Disordered" evidence="3">
    <location>
        <begin position="39"/>
        <end position="68"/>
    </location>
</feature>
<keyword evidence="2" id="KW-0430">Lectin</keyword>